<organism evidence="2 3">
    <name type="scientific">Hibiscus sabdariffa</name>
    <name type="common">roselle</name>
    <dbReference type="NCBI Taxonomy" id="183260"/>
    <lineage>
        <taxon>Eukaryota</taxon>
        <taxon>Viridiplantae</taxon>
        <taxon>Streptophyta</taxon>
        <taxon>Embryophyta</taxon>
        <taxon>Tracheophyta</taxon>
        <taxon>Spermatophyta</taxon>
        <taxon>Magnoliopsida</taxon>
        <taxon>eudicotyledons</taxon>
        <taxon>Gunneridae</taxon>
        <taxon>Pentapetalae</taxon>
        <taxon>rosids</taxon>
        <taxon>malvids</taxon>
        <taxon>Malvales</taxon>
        <taxon>Malvaceae</taxon>
        <taxon>Malvoideae</taxon>
        <taxon>Hibiscus</taxon>
    </lineage>
</organism>
<feature type="compositionally biased region" description="Basic and acidic residues" evidence="1">
    <location>
        <begin position="117"/>
        <end position="130"/>
    </location>
</feature>
<gene>
    <name evidence="2" type="ORF">V6N11_009137</name>
</gene>
<reference evidence="2 3" key="1">
    <citation type="journal article" date="2024" name="G3 (Bethesda)">
        <title>Genome assembly of Hibiscus sabdariffa L. provides insights into metabolisms of medicinal natural products.</title>
        <authorList>
            <person name="Kim T."/>
        </authorList>
    </citation>
    <scope>NUCLEOTIDE SEQUENCE [LARGE SCALE GENOMIC DNA]</scope>
    <source>
        <strain evidence="2">TK-2024</strain>
        <tissue evidence="2">Old leaves</tissue>
    </source>
</reference>
<feature type="compositionally biased region" description="Basic and acidic residues" evidence="1">
    <location>
        <begin position="161"/>
        <end position="173"/>
    </location>
</feature>
<evidence type="ECO:0000313" key="2">
    <source>
        <dbReference type="EMBL" id="KAK8990435.1"/>
    </source>
</evidence>
<feature type="compositionally biased region" description="Polar residues" evidence="1">
    <location>
        <begin position="135"/>
        <end position="145"/>
    </location>
</feature>
<feature type="compositionally biased region" description="Polar residues" evidence="1">
    <location>
        <begin position="1"/>
        <end position="10"/>
    </location>
</feature>
<dbReference type="EMBL" id="JBBPBN010000054">
    <property type="protein sequence ID" value="KAK8990435.1"/>
    <property type="molecule type" value="Genomic_DNA"/>
</dbReference>
<evidence type="ECO:0000256" key="1">
    <source>
        <dbReference type="SAM" id="MobiDB-lite"/>
    </source>
</evidence>
<comment type="caution">
    <text evidence="2">The sequence shown here is derived from an EMBL/GenBank/DDBJ whole genome shotgun (WGS) entry which is preliminary data.</text>
</comment>
<evidence type="ECO:0000313" key="3">
    <source>
        <dbReference type="Proteomes" id="UP001396334"/>
    </source>
</evidence>
<feature type="region of interest" description="Disordered" evidence="1">
    <location>
        <begin position="115"/>
        <end position="192"/>
    </location>
</feature>
<dbReference type="Proteomes" id="UP001396334">
    <property type="component" value="Unassembled WGS sequence"/>
</dbReference>
<keyword evidence="3" id="KW-1185">Reference proteome</keyword>
<accession>A0ABR2PQJ8</accession>
<protein>
    <submittedName>
        <fullName evidence="2">Uncharacterized protein</fullName>
    </submittedName>
</protein>
<sequence>MQFSPGTASIRTYPRPTGPKSHPRGYLRDLGYTKGLGYQAYGLGLICWALSGLLQWQLGLNTDQPYGLVNQYSHIAVGARRGRRVVATRGHPKAVDARNGCKTMKNIQMNQNLTLPRRNEAPNAAEKENPEASLVTPTKQETVANGQGEGTVRSTTTQESCWRRQSGERKPDGGESNQKQMGSDEGLGLNSR</sequence>
<proteinExistence type="predicted"/>
<name>A0ABR2PQJ8_9ROSI</name>
<feature type="region of interest" description="Disordered" evidence="1">
    <location>
        <begin position="1"/>
        <end position="25"/>
    </location>
</feature>